<name>A0A3B0SQ89_9ZZZZ</name>
<dbReference type="AlphaFoldDB" id="A0A3B0SQ89"/>
<protein>
    <recommendedName>
        <fullName evidence="2">DUF4440 domain-containing protein</fullName>
    </recommendedName>
</protein>
<evidence type="ECO:0008006" key="2">
    <source>
        <dbReference type="Google" id="ProtNLM"/>
    </source>
</evidence>
<dbReference type="EMBL" id="UOEF01000365">
    <property type="protein sequence ID" value="VAW03177.1"/>
    <property type="molecule type" value="Genomic_DNA"/>
</dbReference>
<evidence type="ECO:0000313" key="1">
    <source>
        <dbReference type="EMBL" id="VAW03177.1"/>
    </source>
</evidence>
<organism evidence="1">
    <name type="scientific">hydrothermal vent metagenome</name>
    <dbReference type="NCBI Taxonomy" id="652676"/>
    <lineage>
        <taxon>unclassified sequences</taxon>
        <taxon>metagenomes</taxon>
        <taxon>ecological metagenomes</taxon>
    </lineage>
</organism>
<proteinExistence type="predicted"/>
<dbReference type="PROSITE" id="PS51257">
    <property type="entry name" value="PROKAR_LIPOPROTEIN"/>
    <property type="match status" value="1"/>
</dbReference>
<feature type="non-terminal residue" evidence="1">
    <location>
        <position position="175"/>
    </location>
</feature>
<gene>
    <name evidence="1" type="ORF">MNBD_ALPHA04-1278</name>
</gene>
<reference evidence="1" key="1">
    <citation type="submission" date="2018-06" db="EMBL/GenBank/DDBJ databases">
        <authorList>
            <person name="Zhirakovskaya E."/>
        </authorList>
    </citation>
    <scope>NUCLEOTIDE SEQUENCE</scope>
</reference>
<accession>A0A3B0SQ89</accession>
<sequence>MNKFLAIIGISLLLAGCASSGAAREHDRRSIGKPVANPSAIVKAELSFARLAREKGQWTAFRETATDDAVIFVPNLTNAQDWLKDKAEPPSAAEWQPHKIYMSCDGSLAVSTGAWQQGDGTTGRFVTIWQQQNFGERKRGKETEWKWVFDHVVPLSKPLLEPDFVQSKVASCKGK</sequence>